<dbReference type="GO" id="GO:0005886">
    <property type="term" value="C:plasma membrane"/>
    <property type="evidence" value="ECO:0007669"/>
    <property type="project" value="UniProtKB-SubCell"/>
</dbReference>
<comment type="similarity">
    <text evidence="4">Belongs to the HflD family.</text>
</comment>
<organism evidence="5 6">
    <name type="scientific">Echinimonas agarilytica</name>
    <dbReference type="NCBI Taxonomy" id="1215918"/>
    <lineage>
        <taxon>Bacteria</taxon>
        <taxon>Pseudomonadati</taxon>
        <taxon>Pseudomonadota</taxon>
        <taxon>Gammaproteobacteria</taxon>
        <taxon>Alteromonadales</taxon>
        <taxon>Echinimonadaceae</taxon>
        <taxon>Echinimonas</taxon>
    </lineage>
</organism>
<evidence type="ECO:0000256" key="1">
    <source>
        <dbReference type="ARBA" id="ARBA00022475"/>
    </source>
</evidence>
<dbReference type="PANTHER" id="PTHR38100">
    <property type="entry name" value="HIGH FREQUENCY LYSOGENIZATION PROTEIN HFLD"/>
    <property type="match status" value="1"/>
</dbReference>
<keyword evidence="1 4" id="KW-1003">Cell membrane</keyword>
<comment type="subcellular location">
    <subcellularLocation>
        <location evidence="4">Cytoplasm</location>
    </subcellularLocation>
    <subcellularLocation>
        <location evidence="4">Cell membrane</location>
        <topology evidence="4">Peripheral membrane protein</topology>
        <orientation evidence="4">Cytoplasmic side</orientation>
    </subcellularLocation>
</comment>
<dbReference type="Pfam" id="PF04356">
    <property type="entry name" value="DUF489"/>
    <property type="match status" value="1"/>
</dbReference>
<evidence type="ECO:0000256" key="3">
    <source>
        <dbReference type="ARBA" id="ARBA00023136"/>
    </source>
</evidence>
<dbReference type="InterPro" id="IPR007451">
    <property type="entry name" value="HflD"/>
</dbReference>
<keyword evidence="6" id="KW-1185">Reference proteome</keyword>
<keyword evidence="3 4" id="KW-0472">Membrane</keyword>
<dbReference type="RefSeq" id="WP_251262255.1">
    <property type="nucleotide sequence ID" value="NZ_JAMQGP010000007.1"/>
</dbReference>
<dbReference type="EMBL" id="JAMQGP010000007">
    <property type="protein sequence ID" value="MCM2680774.1"/>
    <property type="molecule type" value="Genomic_DNA"/>
</dbReference>
<dbReference type="HAMAP" id="MF_00695">
    <property type="entry name" value="HflD_protein"/>
    <property type="match status" value="1"/>
</dbReference>
<name>A0AA41W9Y7_9GAMM</name>
<dbReference type="SUPFAM" id="SSF101322">
    <property type="entry name" value="YcfC-like"/>
    <property type="match status" value="1"/>
</dbReference>
<dbReference type="GO" id="GO:0005737">
    <property type="term" value="C:cytoplasm"/>
    <property type="evidence" value="ECO:0007669"/>
    <property type="project" value="UniProtKB-SubCell"/>
</dbReference>
<evidence type="ECO:0000313" key="6">
    <source>
        <dbReference type="Proteomes" id="UP001165393"/>
    </source>
</evidence>
<dbReference type="Proteomes" id="UP001165393">
    <property type="component" value="Unassembled WGS sequence"/>
</dbReference>
<dbReference type="AlphaFoldDB" id="A0AA41W9Y7"/>
<dbReference type="Gene3D" id="1.10.3890.10">
    <property type="entry name" value="HflD-like"/>
    <property type="match status" value="1"/>
</dbReference>
<proteinExistence type="inferred from homology"/>
<evidence type="ECO:0000313" key="5">
    <source>
        <dbReference type="EMBL" id="MCM2680774.1"/>
    </source>
</evidence>
<dbReference type="NCBIfam" id="NF001248">
    <property type="entry name" value="PRK00218.1-4"/>
    <property type="match status" value="1"/>
</dbReference>
<gene>
    <name evidence="4 5" type="primary">hflD</name>
    <name evidence="5" type="ORF">NAF29_14030</name>
</gene>
<protein>
    <recommendedName>
        <fullName evidence="4">High frequency lysogenization protein HflD homolog</fullName>
    </recommendedName>
</protein>
<evidence type="ECO:0000256" key="4">
    <source>
        <dbReference type="HAMAP-Rule" id="MF_00695"/>
    </source>
</evidence>
<keyword evidence="2 4" id="KW-0963">Cytoplasm</keyword>
<comment type="caution">
    <text evidence="5">The sequence shown here is derived from an EMBL/GenBank/DDBJ whole genome shotgun (WGS) entry which is preliminary data.</text>
</comment>
<dbReference type="PANTHER" id="PTHR38100:SF1">
    <property type="entry name" value="HIGH FREQUENCY LYSOGENIZATION PROTEIN HFLD"/>
    <property type="match status" value="1"/>
</dbReference>
<evidence type="ECO:0000256" key="2">
    <source>
        <dbReference type="ARBA" id="ARBA00022490"/>
    </source>
</evidence>
<dbReference type="InterPro" id="IPR035932">
    <property type="entry name" value="HflD-like_sf"/>
</dbReference>
<sequence>MSHSDFTDRMIALSGVCQSAWLVSQVARKGTLDDEIFEVALNSILETSPDQAADVFGGIGNVRTGARQLIQHLDPKKSSRDMDVFRYSVSLLALQKRLAKIPGAFDTLAERIDQAKRQVGHFDVTDDSMVSSFAAIYTDVISPIGQRIQVAGAPANLQPKANQDRIRASLLAGVRAAVMWRQLGGNRLQFLLSRKKMLAATEDIIAL</sequence>
<dbReference type="NCBIfam" id="NF001246">
    <property type="entry name" value="PRK00218.1-2"/>
    <property type="match status" value="1"/>
</dbReference>
<reference evidence="5 6" key="1">
    <citation type="journal article" date="2013" name="Antonie Van Leeuwenhoek">
        <title>Echinimonas agarilytica gen. nov., sp. nov., a new gammaproteobacterium isolated from the sea urchin Strongylocentrotus intermedius.</title>
        <authorList>
            <person name="Nedashkovskaya O.I."/>
            <person name="Stenkova A.M."/>
            <person name="Zhukova N.V."/>
            <person name="Van Trappen S."/>
            <person name="Lee J.S."/>
            <person name="Kim S.B."/>
        </authorList>
    </citation>
    <scope>NUCLEOTIDE SEQUENCE [LARGE SCALE GENOMIC DNA]</scope>
    <source>
        <strain evidence="5 6">KMM 6351</strain>
    </source>
</reference>
<accession>A0AA41W9Y7</accession>